<feature type="chain" id="PRO_5035221741" description="Glycosyl transferase CAP10 domain-containing protein" evidence="1">
    <location>
        <begin position="17"/>
        <end position="435"/>
    </location>
</feature>
<evidence type="ECO:0008006" key="4">
    <source>
        <dbReference type="Google" id="ProtNLM"/>
    </source>
</evidence>
<dbReference type="EMBL" id="CAKKNE010000003">
    <property type="protein sequence ID" value="CAH0372719.1"/>
    <property type="molecule type" value="Genomic_DNA"/>
</dbReference>
<reference evidence="2" key="1">
    <citation type="submission" date="2021-11" db="EMBL/GenBank/DDBJ databases">
        <authorList>
            <consortium name="Genoscope - CEA"/>
            <person name="William W."/>
        </authorList>
    </citation>
    <scope>NUCLEOTIDE SEQUENCE</scope>
</reference>
<feature type="signal peptide" evidence="1">
    <location>
        <begin position="1"/>
        <end position="16"/>
    </location>
</feature>
<evidence type="ECO:0000313" key="2">
    <source>
        <dbReference type="EMBL" id="CAH0372719.1"/>
    </source>
</evidence>
<dbReference type="OrthoDB" id="541052at2759"/>
<comment type="caution">
    <text evidence="2">The sequence shown here is derived from an EMBL/GenBank/DDBJ whole genome shotgun (WGS) entry which is preliminary data.</text>
</comment>
<dbReference type="AlphaFoldDB" id="A0A8J2STC4"/>
<keyword evidence="3" id="KW-1185">Reference proteome</keyword>
<sequence length="435" mass="46924">MARCSLVLFLANGARAWAPEEELVALHGASFAAAEPWEKVKRELHRSIAASAPRPAGAAAAAAGVAAVLAASPHALIVFQNALYVFDDHRDAKKHKPHYLFSTLLSILARAPLPDVVAAWDAGATGQRCEKLPAPCLAIAKQAGFAARGVLVPNPYFAHVGEWEKRCAAWREAIPAWPARDPRVFWRGSVKPGCNPGNVARLAALTFTAARDDLFDVRATTLDAPDPNTCAGFTAAMRALAAHSGAVRGAFVNASDFGRWRQYLNLPGTMGGSYSRNLNWLWPMRGVVHLWDSPAVEWYYPGLKAGATHGVVGRDFNAAVAALDGVRADAALEDRLRRGADATFRAFGSGGGLERYWRLAVEGLNERFRAAEVLGDDRLRATALRRVRCAGLRRVRWVDPAGPFYDDTPGSGHPVAYETPGPRDPLLVACLNKNV</sequence>
<dbReference type="Proteomes" id="UP000789595">
    <property type="component" value="Unassembled WGS sequence"/>
</dbReference>
<proteinExistence type="predicted"/>
<name>A0A8J2STC4_9STRA</name>
<organism evidence="2 3">
    <name type="scientific">Pelagomonas calceolata</name>
    <dbReference type="NCBI Taxonomy" id="35677"/>
    <lineage>
        <taxon>Eukaryota</taxon>
        <taxon>Sar</taxon>
        <taxon>Stramenopiles</taxon>
        <taxon>Ochrophyta</taxon>
        <taxon>Pelagophyceae</taxon>
        <taxon>Pelagomonadales</taxon>
        <taxon>Pelagomonadaceae</taxon>
        <taxon>Pelagomonas</taxon>
    </lineage>
</organism>
<keyword evidence="1" id="KW-0732">Signal</keyword>
<evidence type="ECO:0000313" key="3">
    <source>
        <dbReference type="Proteomes" id="UP000789595"/>
    </source>
</evidence>
<evidence type="ECO:0000256" key="1">
    <source>
        <dbReference type="SAM" id="SignalP"/>
    </source>
</evidence>
<protein>
    <recommendedName>
        <fullName evidence="4">Glycosyl transferase CAP10 domain-containing protein</fullName>
    </recommendedName>
</protein>
<gene>
    <name evidence="2" type="ORF">PECAL_3P27400</name>
</gene>
<accession>A0A8J2STC4</accession>